<gene>
    <name evidence="2" type="ORF">AVEN_205237_1</name>
</gene>
<protein>
    <submittedName>
        <fullName evidence="2">Uncharacterized protein</fullName>
    </submittedName>
</protein>
<name>A0A4Y2IEQ0_ARAVE</name>
<accession>A0A4Y2IEQ0</accession>
<feature type="region of interest" description="Disordered" evidence="1">
    <location>
        <begin position="44"/>
        <end position="64"/>
    </location>
</feature>
<evidence type="ECO:0000256" key="1">
    <source>
        <dbReference type="SAM" id="MobiDB-lite"/>
    </source>
</evidence>
<sequence length="76" mass="8803">MRNRPPRIPTYYHLPACLADRSDVERKRPKPPYLFLVRIKPLSTGSKVRPSEPVRSKPDSMEESLVQQVWCPLNSS</sequence>
<dbReference type="Proteomes" id="UP000499080">
    <property type="component" value="Unassembled WGS sequence"/>
</dbReference>
<evidence type="ECO:0000313" key="2">
    <source>
        <dbReference type="EMBL" id="GBM76124.1"/>
    </source>
</evidence>
<proteinExistence type="predicted"/>
<dbReference type="EMBL" id="BGPR01002600">
    <property type="protein sequence ID" value="GBM76124.1"/>
    <property type="molecule type" value="Genomic_DNA"/>
</dbReference>
<keyword evidence="3" id="KW-1185">Reference proteome</keyword>
<evidence type="ECO:0000313" key="3">
    <source>
        <dbReference type="Proteomes" id="UP000499080"/>
    </source>
</evidence>
<dbReference type="AlphaFoldDB" id="A0A4Y2IEQ0"/>
<organism evidence="2 3">
    <name type="scientific">Araneus ventricosus</name>
    <name type="common">Orbweaver spider</name>
    <name type="synonym">Epeira ventricosa</name>
    <dbReference type="NCBI Taxonomy" id="182803"/>
    <lineage>
        <taxon>Eukaryota</taxon>
        <taxon>Metazoa</taxon>
        <taxon>Ecdysozoa</taxon>
        <taxon>Arthropoda</taxon>
        <taxon>Chelicerata</taxon>
        <taxon>Arachnida</taxon>
        <taxon>Araneae</taxon>
        <taxon>Araneomorphae</taxon>
        <taxon>Entelegynae</taxon>
        <taxon>Araneoidea</taxon>
        <taxon>Araneidae</taxon>
        <taxon>Araneus</taxon>
    </lineage>
</organism>
<feature type="compositionally biased region" description="Basic and acidic residues" evidence="1">
    <location>
        <begin position="49"/>
        <end position="60"/>
    </location>
</feature>
<reference evidence="2 3" key="1">
    <citation type="journal article" date="2019" name="Sci. Rep.">
        <title>Orb-weaving spider Araneus ventricosus genome elucidates the spidroin gene catalogue.</title>
        <authorList>
            <person name="Kono N."/>
            <person name="Nakamura H."/>
            <person name="Ohtoshi R."/>
            <person name="Moran D.A.P."/>
            <person name="Shinohara A."/>
            <person name="Yoshida Y."/>
            <person name="Fujiwara M."/>
            <person name="Mori M."/>
            <person name="Tomita M."/>
            <person name="Arakawa K."/>
        </authorList>
    </citation>
    <scope>NUCLEOTIDE SEQUENCE [LARGE SCALE GENOMIC DNA]</scope>
</reference>
<comment type="caution">
    <text evidence="2">The sequence shown here is derived from an EMBL/GenBank/DDBJ whole genome shotgun (WGS) entry which is preliminary data.</text>
</comment>